<proteinExistence type="predicted"/>
<dbReference type="Proteomes" id="UP001237642">
    <property type="component" value="Unassembled WGS sequence"/>
</dbReference>
<dbReference type="GO" id="GO:0031969">
    <property type="term" value="C:chloroplast membrane"/>
    <property type="evidence" value="ECO:0007669"/>
    <property type="project" value="TreeGrafter"/>
</dbReference>
<protein>
    <submittedName>
        <fullName evidence="2">Protein CHAPERONE-LIKE PROTEIN OF POR1, chloroplastic-like</fullName>
    </submittedName>
</protein>
<evidence type="ECO:0000313" key="3">
    <source>
        <dbReference type="Proteomes" id="UP001237642"/>
    </source>
</evidence>
<dbReference type="PANTHER" id="PTHR33372">
    <property type="match status" value="1"/>
</dbReference>
<organism evidence="2 3">
    <name type="scientific">Heracleum sosnowskyi</name>
    <dbReference type="NCBI Taxonomy" id="360622"/>
    <lineage>
        <taxon>Eukaryota</taxon>
        <taxon>Viridiplantae</taxon>
        <taxon>Streptophyta</taxon>
        <taxon>Embryophyta</taxon>
        <taxon>Tracheophyta</taxon>
        <taxon>Spermatophyta</taxon>
        <taxon>Magnoliopsida</taxon>
        <taxon>eudicotyledons</taxon>
        <taxon>Gunneridae</taxon>
        <taxon>Pentapetalae</taxon>
        <taxon>asterids</taxon>
        <taxon>campanulids</taxon>
        <taxon>Apiales</taxon>
        <taxon>Apiaceae</taxon>
        <taxon>Apioideae</taxon>
        <taxon>apioid superclade</taxon>
        <taxon>Tordylieae</taxon>
        <taxon>Tordyliinae</taxon>
        <taxon>Heracleum</taxon>
    </lineage>
</organism>
<feature type="transmembrane region" description="Helical" evidence="1">
    <location>
        <begin position="241"/>
        <end position="261"/>
    </location>
</feature>
<gene>
    <name evidence="2" type="ORF">POM88_036453</name>
</gene>
<evidence type="ECO:0000256" key="1">
    <source>
        <dbReference type="SAM" id="Phobius"/>
    </source>
</evidence>
<feature type="transmembrane region" description="Helical" evidence="1">
    <location>
        <begin position="273"/>
        <end position="293"/>
    </location>
</feature>
<sequence length="294" mass="31350">MATTLSVRPNRAIFCRDSPHFRRPNTAARRLKNTHLDKPFNNDTRRATALSISHRSLLSVLLASSRADDSAPSEMSVESALKLLGVDEGASFDDILRAKKSILGGCKDDDQDSIAQVEAAYDMLLMQSFSQRRAGKVVNNSIRYADVKPVAAPRLGSAPKWLQATMKNLPVSIESPSTTDLGIQAGVYGALVVLTYANGASTSSTGLYSGADVSGLVVASSFAASLYFMTKKNVKLGKATLITIGGLAVGAVVGSAVENWLQVDIVPFLGVHSPATVVSEFIILSQFLVSLYLR</sequence>
<keyword evidence="1" id="KW-0812">Transmembrane</keyword>
<keyword evidence="3" id="KW-1185">Reference proteome</keyword>
<reference evidence="2" key="2">
    <citation type="submission" date="2023-05" db="EMBL/GenBank/DDBJ databases">
        <authorList>
            <person name="Schelkunov M.I."/>
        </authorList>
    </citation>
    <scope>NUCLEOTIDE SEQUENCE</scope>
    <source>
        <strain evidence="2">Hsosn_3</strain>
        <tissue evidence="2">Leaf</tissue>
    </source>
</reference>
<name>A0AAD8HPB7_9APIA</name>
<dbReference type="AlphaFoldDB" id="A0AAD8HPB7"/>
<dbReference type="InterPro" id="IPR021788">
    <property type="entry name" value="CPP1-like"/>
</dbReference>
<dbReference type="EMBL" id="JAUIZM010000008">
    <property type="protein sequence ID" value="KAK1370361.1"/>
    <property type="molecule type" value="Genomic_DNA"/>
</dbReference>
<evidence type="ECO:0000313" key="2">
    <source>
        <dbReference type="EMBL" id="KAK1370361.1"/>
    </source>
</evidence>
<keyword evidence="1" id="KW-0472">Membrane</keyword>
<accession>A0AAD8HPB7</accession>
<comment type="caution">
    <text evidence="2">The sequence shown here is derived from an EMBL/GenBank/DDBJ whole genome shotgun (WGS) entry which is preliminary data.</text>
</comment>
<keyword evidence="1" id="KW-1133">Transmembrane helix</keyword>
<dbReference type="PANTHER" id="PTHR33372:SF10">
    <property type="entry name" value="OS03G0137300 PROTEIN"/>
    <property type="match status" value="1"/>
</dbReference>
<dbReference type="Pfam" id="PF11833">
    <property type="entry name" value="CPP1-like"/>
    <property type="match status" value="1"/>
</dbReference>
<reference evidence="2" key="1">
    <citation type="submission" date="2023-02" db="EMBL/GenBank/DDBJ databases">
        <title>Genome of toxic invasive species Heracleum sosnowskyi carries increased number of genes despite the absence of recent whole-genome duplications.</title>
        <authorList>
            <person name="Schelkunov M."/>
            <person name="Shtratnikova V."/>
            <person name="Makarenko M."/>
            <person name="Klepikova A."/>
            <person name="Omelchenko D."/>
            <person name="Novikova G."/>
            <person name="Obukhova E."/>
            <person name="Bogdanov V."/>
            <person name="Penin A."/>
            <person name="Logacheva M."/>
        </authorList>
    </citation>
    <scope>NUCLEOTIDE SEQUENCE</scope>
    <source>
        <strain evidence="2">Hsosn_3</strain>
        <tissue evidence="2">Leaf</tissue>
    </source>
</reference>